<feature type="region of interest" description="Disordered" evidence="1">
    <location>
        <begin position="1779"/>
        <end position="1821"/>
    </location>
</feature>
<dbReference type="EMBL" id="CP012752">
    <property type="protein sequence ID" value="ALG10543.1"/>
    <property type="molecule type" value="Genomic_DNA"/>
</dbReference>
<dbReference type="STRING" id="860235.AOZ06_29875"/>
<proteinExistence type="predicted"/>
<dbReference type="Pfam" id="PF25275">
    <property type="entry name" value="Golvesin_C"/>
    <property type="match status" value="1"/>
</dbReference>
<dbReference type="CDD" id="cd20745">
    <property type="entry name" value="FIX_RhsA_AHH_HNH-like"/>
    <property type="match status" value="1"/>
</dbReference>
<feature type="region of interest" description="Disordered" evidence="1">
    <location>
        <begin position="831"/>
        <end position="851"/>
    </location>
</feature>
<reference evidence="3 4" key="1">
    <citation type="submission" date="2015-07" db="EMBL/GenBank/DDBJ databases">
        <title>Genome sequencing of Kibdelosporangium phytohabitans.</title>
        <authorList>
            <person name="Qin S."/>
            <person name="Xing K."/>
        </authorList>
    </citation>
    <scope>NUCLEOTIDE SEQUENCE [LARGE SCALE GENOMIC DNA]</scope>
    <source>
        <strain evidence="3 4">KLBMP1111</strain>
    </source>
</reference>
<feature type="region of interest" description="Disordered" evidence="1">
    <location>
        <begin position="1994"/>
        <end position="2014"/>
    </location>
</feature>
<dbReference type="Gene3D" id="2.180.10.10">
    <property type="entry name" value="RHS repeat-associated core"/>
    <property type="match status" value="3"/>
</dbReference>
<dbReference type="SUPFAM" id="SSF51294">
    <property type="entry name" value="Hedgehog/intein (Hint) domain"/>
    <property type="match status" value="1"/>
</dbReference>
<sequence>MIPDNEYRSAVTVTNTTAAVFPAATKVLSYHWTRPNGDDATTTGNRKEIRLPADLAPGASVTLDGLIKAPVLSGGGNEREQFVLRWDIYDTGTRTWLSDTAQVPTMNQDVRVEKPTSDQLGLENFSSYTSVKTGSGAAVSVNQFSGNAVWGYNVFSNPSRGPSSFVRLNYNSKDTATAYGGPGWSIAASTLNRLGTPLDFTGVLPGVQWSDEVVLTDGDGTSHRWKLNRHNSSNAADWTYDSPAGVNLYLQHLPGNGNDRKWVFTAPERTRFFFDADGYHTATVDKNGNTMSFTYDRTTIGNRNTGLLRAVTDASGRRTLTFDYYQAGQAAPLVVADKRRPVAKLDTAAVVNQIKSITDVSGRVLNLVYGDNGALREVDDGAGTPDKKTFQFFYGSSGPAAGKLIRTVDPLGRATKIDYFTEPGDALRYGDVRVVTDRGTAATGFDYSDPDGNTGPDIAATVTDGNGHATRYRLDGYGRMTSMTDALNRTTKLVWDEDNNVVRLTENNGATKTWTYDLKTGFPLEIRDAEAVRQNTPPTRLEYRYELDGHIADLTGEITPEGRRWLFVYDQRGNLVAVTDPKGTGTPDPDDYTSRNSYDELGHLVEQEDANKRKTTYGDYDAVGYPNITVDALGCTTRNRYDSAGNAVSTMDARGKVGTTTYDIFKRPLDSRLPKDQAAGVYITTPGPRYDANDNVITATDARGSVTRTHYDEMDRTVAVYAPKDTPDGPDKLTTLRYDAVGNVIGMTKPKGNLTPGDPNDFTEAIRYDEANQRVETKDVNGDRITVAFDDVGNIVTKWDSRANRSPDPDDYATKWTFDQNHQVITTIDPLGNSTRTRYDRDGNVVGNTDEDGQETLITLDERAKQAEVRAPYDAPGGNIKYFTTRYEYDQVGNKTRTVNPRGVDTPNVANDFVSETVYDELNRKREEILPYDPSDSDAKTAVSTIYSYDELGRVIEINAPQSHGSDTRTVTRQAYYDNGWIRRSTDPFDIQTSYDYNETGQQTVRTVSGSGGSSGRTQSWTYYPSGKQRSRSDTGVPVGAASTLVDNADKRRTWADDGWSTAESPRGYQGPKYSTITTRTDTEYFTWKATIPRDGRYEIQVWYPEGTGTNAHYYISHNGGSTTKVVDQSKNHGTWVSLGTYEFSEGDTRDIVLGGESDGTVTADAVKLVRDTSRDVDTEHKTFTMSYDPNDNMVKMADTSPGATADTWDIGYDEVDLADSIKESKAGKALHTTKYGYDENDNVTSVRMDDQSSTFTYDSRDLVSTIVNKRNDGDSGKTTTFAYDKQAHVIKQVKGNGNTVEASYYLNGLLKRQTEKKKNSSTVVADHQLTYDSNSNKTRDSGTMQSGDGGNSMSFTKAYTYDPRDRVRKVTKSGSNNGTETYRNDDNGNVYDQTVDGVRTKFEYDRNRLETTERNGTESEHEYDAYGRLERVTESGELREQYTYDGFDRKTKVVKDIAGDGEDEKTTLYVYDPLDRETRKTEDATGDKRVTTLNYLGLTQQVMTEHVNDKLAKIYQYSPDGEMLGQIRFGDNGGGSAEDVYMGFNTRSDVEQVTDKNGNTKATYGYTAYGEQDLKQTTGDDKPDPANPDKPEKNSYRFNTARHDKSSDSYDMGFRDYSPGKNRFLTLDLYGGALSDLGMSVDPWTSNRYTFGAGNPLSQVELDGHGWFDDAVGFVKEHADVGHMILDVASNIPVVGSAAAVINGAWYAAEGDVANSVMSFASAVPGAAAVATAVKLGKAAVKGAEAAQTINGASKAASAAIRNEKTASKAAEAGLNNAKTAPAPLPDPKGPGGAVTTNPPPAHSGGGAGGGPAANGGGTSASCPVPNSFVPGTGVLMADGTTKPIEDVKEGDYVAATDPSTRNGTLEAQPVTALITGEGVKNLIEITVDADGDTGNATGKVVATDNHPFWVDDRGRWVDATDLRTGDWLRDQVGQRLLVVSIRGWTQQQRVHNLTVHGVHTYYVEAGTSDLLVHNCGTGGPRVLRDGEGATPAEIAASTGGPTGGSRAGQQRVRQELIDEADQAGGVYTCWRCGQTSTNPANMHLGHRNEPTSKGGNLNRENVCLEGAACNLSAGNRGAPKPGMSCVERGSCGAPYGRTD</sequence>
<feature type="compositionally biased region" description="Polar residues" evidence="1">
    <location>
        <begin position="1373"/>
        <end position="1382"/>
    </location>
</feature>
<protein>
    <recommendedName>
        <fullName evidence="2">Hint domain-containing protein</fullName>
    </recommendedName>
</protein>
<feature type="region of interest" description="Disordered" evidence="1">
    <location>
        <begin position="1568"/>
        <end position="1605"/>
    </location>
</feature>
<keyword evidence="4" id="KW-1185">Reference proteome</keyword>
<feature type="compositionally biased region" description="Gly residues" evidence="1">
    <location>
        <begin position="1805"/>
        <end position="1820"/>
    </location>
</feature>
<feature type="compositionally biased region" description="Basic and acidic residues" evidence="1">
    <location>
        <begin position="1573"/>
        <end position="1605"/>
    </location>
</feature>
<dbReference type="SMART" id="SM00306">
    <property type="entry name" value="HintN"/>
    <property type="match status" value="1"/>
</dbReference>
<name>A0A0N7F462_9PSEU</name>
<dbReference type="InterPro" id="IPR006530">
    <property type="entry name" value="YD"/>
</dbReference>
<dbReference type="NCBIfam" id="TIGR01643">
    <property type="entry name" value="YD_repeat_2x"/>
    <property type="match status" value="4"/>
</dbReference>
<dbReference type="PROSITE" id="PS50818">
    <property type="entry name" value="INTEIN_C_TER"/>
    <property type="match status" value="1"/>
</dbReference>
<dbReference type="NCBIfam" id="TIGR03696">
    <property type="entry name" value="Rhs_assc_core"/>
    <property type="match status" value="1"/>
</dbReference>
<gene>
    <name evidence="3" type="ORF">AOZ06_29875</name>
</gene>
<evidence type="ECO:0000313" key="4">
    <source>
        <dbReference type="Proteomes" id="UP000063699"/>
    </source>
</evidence>
<dbReference type="InterPro" id="IPR031325">
    <property type="entry name" value="RHS_repeat"/>
</dbReference>
<dbReference type="Pfam" id="PF05593">
    <property type="entry name" value="RHS_repeat"/>
    <property type="match status" value="2"/>
</dbReference>
<feature type="region of interest" description="Disordered" evidence="1">
    <location>
        <begin position="1370"/>
        <end position="1391"/>
    </location>
</feature>
<dbReference type="Pfam" id="PF07591">
    <property type="entry name" value="PT-HINT"/>
    <property type="match status" value="1"/>
</dbReference>
<dbReference type="InterPro" id="IPR050708">
    <property type="entry name" value="T6SS_VgrG/RHS"/>
</dbReference>
<dbReference type="InterPro" id="IPR030934">
    <property type="entry name" value="Intein_C"/>
</dbReference>
<dbReference type="InterPro" id="IPR033803">
    <property type="entry name" value="CBD-like_Golvesin-Xly"/>
</dbReference>
<organism evidence="3 4">
    <name type="scientific">Kibdelosporangium phytohabitans</name>
    <dbReference type="NCBI Taxonomy" id="860235"/>
    <lineage>
        <taxon>Bacteria</taxon>
        <taxon>Bacillati</taxon>
        <taxon>Actinomycetota</taxon>
        <taxon>Actinomycetes</taxon>
        <taxon>Pseudonocardiales</taxon>
        <taxon>Pseudonocardiaceae</taxon>
        <taxon>Kibdelosporangium</taxon>
    </lineage>
</organism>
<feature type="region of interest" description="Disordered" evidence="1">
    <location>
        <begin position="1003"/>
        <end position="1040"/>
    </location>
</feature>
<evidence type="ECO:0000259" key="2">
    <source>
        <dbReference type="SMART" id="SM00306"/>
    </source>
</evidence>
<feature type="domain" description="Hint" evidence="2">
    <location>
        <begin position="1827"/>
        <end position="1934"/>
    </location>
</feature>
<dbReference type="InterPro" id="IPR036844">
    <property type="entry name" value="Hint_dom_sf"/>
</dbReference>
<dbReference type="Gene3D" id="2.170.16.10">
    <property type="entry name" value="Hedgehog/Intein (Hint) domain"/>
    <property type="match status" value="1"/>
</dbReference>
<evidence type="ECO:0000313" key="3">
    <source>
        <dbReference type="EMBL" id="ALG10543.1"/>
    </source>
</evidence>
<accession>A0A0N7F462</accession>
<dbReference type="CDD" id="cd00081">
    <property type="entry name" value="Hint"/>
    <property type="match status" value="1"/>
</dbReference>
<dbReference type="KEGG" id="kphy:AOZ06_29875"/>
<dbReference type="InterPro" id="IPR003587">
    <property type="entry name" value="Hint_dom_N"/>
</dbReference>
<evidence type="ECO:0000256" key="1">
    <source>
        <dbReference type="SAM" id="MobiDB-lite"/>
    </source>
</evidence>
<dbReference type="PANTHER" id="PTHR32305">
    <property type="match status" value="1"/>
</dbReference>
<feature type="region of interest" description="Disordered" evidence="1">
    <location>
        <begin position="1333"/>
        <end position="1358"/>
    </location>
</feature>
<dbReference type="SUPFAM" id="SSF50956">
    <property type="entry name" value="Thermostable phytase (3-phytase)"/>
    <property type="match status" value="1"/>
</dbReference>
<dbReference type="Proteomes" id="UP000063699">
    <property type="component" value="Chromosome"/>
</dbReference>
<dbReference type="InterPro" id="IPR022385">
    <property type="entry name" value="Rhs_assc_core"/>
</dbReference>
<dbReference type="PANTHER" id="PTHR32305:SF15">
    <property type="entry name" value="PROTEIN RHSA-RELATED"/>
    <property type="match status" value="1"/>
</dbReference>